<proteinExistence type="predicted"/>
<gene>
    <name evidence="2" type="ORF">Sangu_1064900</name>
</gene>
<dbReference type="EMBL" id="JACGWK010000006">
    <property type="protein sequence ID" value="KAL0348371.1"/>
    <property type="molecule type" value="Genomic_DNA"/>
</dbReference>
<reference evidence="2" key="2">
    <citation type="journal article" date="2024" name="Plant">
        <title>Genomic evolution and insights into agronomic trait innovations of Sesamum species.</title>
        <authorList>
            <person name="Miao H."/>
            <person name="Wang L."/>
            <person name="Qu L."/>
            <person name="Liu H."/>
            <person name="Sun Y."/>
            <person name="Le M."/>
            <person name="Wang Q."/>
            <person name="Wei S."/>
            <person name="Zheng Y."/>
            <person name="Lin W."/>
            <person name="Duan Y."/>
            <person name="Cao H."/>
            <person name="Xiong S."/>
            <person name="Wang X."/>
            <person name="Wei L."/>
            <person name="Li C."/>
            <person name="Ma Q."/>
            <person name="Ju M."/>
            <person name="Zhao R."/>
            <person name="Li G."/>
            <person name="Mu C."/>
            <person name="Tian Q."/>
            <person name="Mei H."/>
            <person name="Zhang T."/>
            <person name="Gao T."/>
            <person name="Zhang H."/>
        </authorList>
    </citation>
    <scope>NUCLEOTIDE SEQUENCE</scope>
    <source>
        <strain evidence="2">G01</strain>
    </source>
</reference>
<comment type="caution">
    <text evidence="2">The sequence shown here is derived from an EMBL/GenBank/DDBJ whole genome shotgun (WGS) entry which is preliminary data.</text>
</comment>
<protein>
    <submittedName>
        <fullName evidence="2">Uncharacterized protein</fullName>
    </submittedName>
</protein>
<organism evidence="2">
    <name type="scientific">Sesamum angustifolium</name>
    <dbReference type="NCBI Taxonomy" id="2727405"/>
    <lineage>
        <taxon>Eukaryota</taxon>
        <taxon>Viridiplantae</taxon>
        <taxon>Streptophyta</taxon>
        <taxon>Embryophyta</taxon>
        <taxon>Tracheophyta</taxon>
        <taxon>Spermatophyta</taxon>
        <taxon>Magnoliopsida</taxon>
        <taxon>eudicotyledons</taxon>
        <taxon>Gunneridae</taxon>
        <taxon>Pentapetalae</taxon>
        <taxon>asterids</taxon>
        <taxon>lamiids</taxon>
        <taxon>Lamiales</taxon>
        <taxon>Pedaliaceae</taxon>
        <taxon>Sesamum</taxon>
    </lineage>
</organism>
<feature type="region of interest" description="Disordered" evidence="1">
    <location>
        <begin position="79"/>
        <end position="105"/>
    </location>
</feature>
<evidence type="ECO:0000313" key="2">
    <source>
        <dbReference type="EMBL" id="KAL0348371.1"/>
    </source>
</evidence>
<reference evidence="2" key="1">
    <citation type="submission" date="2020-06" db="EMBL/GenBank/DDBJ databases">
        <authorList>
            <person name="Li T."/>
            <person name="Hu X."/>
            <person name="Zhang T."/>
            <person name="Song X."/>
            <person name="Zhang H."/>
            <person name="Dai N."/>
            <person name="Sheng W."/>
            <person name="Hou X."/>
            <person name="Wei L."/>
        </authorList>
    </citation>
    <scope>NUCLEOTIDE SEQUENCE</scope>
    <source>
        <strain evidence="2">G01</strain>
        <tissue evidence="2">Leaf</tissue>
    </source>
</reference>
<name>A0AAW2P131_9LAMI</name>
<sequence length="158" mass="17341">MLVTGAAPPVRECPAASWRCSSCYSQADPRAYASRWAHQRRSEKSFAEIPAPHAKNSSDNKHLDQSACFAGGLWMSQEQCGESSKPSNSQSGSPQGPLHLPGSSRGTSSLEAIAWKTKTMKDQRAAITCPGKMMYRLVHHELFADTEKVMIPGTWEDF</sequence>
<feature type="region of interest" description="Disordered" evidence="1">
    <location>
        <begin position="34"/>
        <end position="63"/>
    </location>
</feature>
<accession>A0AAW2P131</accession>
<evidence type="ECO:0000256" key="1">
    <source>
        <dbReference type="SAM" id="MobiDB-lite"/>
    </source>
</evidence>
<feature type="compositionally biased region" description="Low complexity" evidence="1">
    <location>
        <begin position="83"/>
        <end position="97"/>
    </location>
</feature>
<dbReference type="AlphaFoldDB" id="A0AAW2P131"/>